<reference evidence="2 3" key="1">
    <citation type="journal article" date="2011" name="PLoS Pathog.">
        <title>Endophytic Life Strategies Decoded by Genome and Transcriptome Analyses of the Mutualistic Root Symbiont Piriformospora indica.</title>
        <authorList>
            <person name="Zuccaro A."/>
            <person name="Lahrmann U."/>
            <person name="Guldener U."/>
            <person name="Langen G."/>
            <person name="Pfiffi S."/>
            <person name="Biedenkopf D."/>
            <person name="Wong P."/>
            <person name="Samans B."/>
            <person name="Grimm C."/>
            <person name="Basiewicz M."/>
            <person name="Murat C."/>
            <person name="Martin F."/>
            <person name="Kogel K.H."/>
        </authorList>
    </citation>
    <scope>NUCLEOTIDE SEQUENCE [LARGE SCALE GENOMIC DNA]</scope>
    <source>
        <strain evidence="2 3">DSM 11827</strain>
    </source>
</reference>
<proteinExistence type="predicted"/>
<dbReference type="OrthoDB" id="3264363at2759"/>
<feature type="compositionally biased region" description="Basic and acidic residues" evidence="1">
    <location>
        <begin position="128"/>
        <end position="138"/>
    </location>
</feature>
<protein>
    <submittedName>
        <fullName evidence="2">Uncharacterized protein</fullName>
    </submittedName>
</protein>
<feature type="region of interest" description="Disordered" evidence="1">
    <location>
        <begin position="601"/>
        <end position="625"/>
    </location>
</feature>
<dbReference type="EMBL" id="CAFZ01000438">
    <property type="protein sequence ID" value="CCA75364.1"/>
    <property type="molecule type" value="Genomic_DNA"/>
</dbReference>
<evidence type="ECO:0000256" key="1">
    <source>
        <dbReference type="SAM" id="MobiDB-lite"/>
    </source>
</evidence>
<feature type="region of interest" description="Disordered" evidence="1">
    <location>
        <begin position="33"/>
        <end position="161"/>
    </location>
</feature>
<keyword evidence="3" id="KW-1185">Reference proteome</keyword>
<feature type="compositionally biased region" description="Polar residues" evidence="1">
    <location>
        <begin position="46"/>
        <end position="56"/>
    </location>
</feature>
<evidence type="ECO:0000313" key="3">
    <source>
        <dbReference type="Proteomes" id="UP000007148"/>
    </source>
</evidence>
<feature type="compositionally biased region" description="Polar residues" evidence="1">
    <location>
        <begin position="112"/>
        <end position="122"/>
    </location>
</feature>
<accession>G4TVM1</accession>
<feature type="compositionally biased region" description="Polar residues" evidence="1">
    <location>
        <begin position="72"/>
        <end position="82"/>
    </location>
</feature>
<comment type="caution">
    <text evidence="2">The sequence shown here is derived from an EMBL/GenBank/DDBJ whole genome shotgun (WGS) entry which is preliminary data.</text>
</comment>
<name>G4TVM1_SERID</name>
<organism evidence="2 3">
    <name type="scientific">Serendipita indica (strain DSM 11827)</name>
    <name type="common">Root endophyte fungus</name>
    <name type="synonym">Piriformospora indica</name>
    <dbReference type="NCBI Taxonomy" id="1109443"/>
    <lineage>
        <taxon>Eukaryota</taxon>
        <taxon>Fungi</taxon>
        <taxon>Dikarya</taxon>
        <taxon>Basidiomycota</taxon>
        <taxon>Agaricomycotina</taxon>
        <taxon>Agaricomycetes</taxon>
        <taxon>Sebacinales</taxon>
        <taxon>Serendipitaceae</taxon>
        <taxon>Serendipita</taxon>
    </lineage>
</organism>
<feature type="compositionally biased region" description="Basic residues" evidence="1">
    <location>
        <begin position="148"/>
        <end position="158"/>
    </location>
</feature>
<feature type="compositionally biased region" description="Polar residues" evidence="1">
    <location>
        <begin position="601"/>
        <end position="611"/>
    </location>
</feature>
<dbReference type="AlphaFoldDB" id="G4TVM1"/>
<evidence type="ECO:0000313" key="2">
    <source>
        <dbReference type="EMBL" id="CCA75364.1"/>
    </source>
</evidence>
<dbReference type="Proteomes" id="UP000007148">
    <property type="component" value="Unassembled WGS sequence"/>
</dbReference>
<gene>
    <name evidence="2" type="ORF">PIIN_09348</name>
</gene>
<feature type="region of interest" description="Disordered" evidence="1">
    <location>
        <begin position="1"/>
        <end position="20"/>
    </location>
</feature>
<dbReference type="InParanoid" id="G4TVM1"/>
<feature type="compositionally biased region" description="Low complexity" evidence="1">
    <location>
        <begin position="36"/>
        <end position="45"/>
    </location>
</feature>
<dbReference type="HOGENOM" id="CLU_403899_0_0_1"/>
<sequence>MIGRFAQDTHSHTSESVTQRLERLRLEHARHLRNISSTPSTSSQSHLPNSTTTSLPSGDHIALLPPERDTWNENPNAQTANNAPRPGPMRPRHWNPPLQPRPNVSGPAAPRSWNTRTTQPAQQPARANPRDPPLHPRVDAMPSSSSAKGKKPGRRRRNRPEDLEYHIEAAYGSEYWYRPSSNPRWTEWRTDAISLTLAPTRDNAISNPFLPFNPVLHGERVPTLFETTLAVLFQLYRQSATVDETPGEEGSLVALMEYFPPHTRRCILRYAAVHRPFDQRDLQRLYTSHDEPASSEAPTDNANGEILISGKDIDGSVLDRLGLSTQTSPEDVQLITPQTIILFQTPHLQKRHLLSFPKTLTTLGLIALPPPSTYKRPSHAEYPIPQCLCPWCTSDYPPAALPVPSSSTTSHGNKPSTLNIPPPLATTTSLLPILCTLPALLPSLVTLDVSYNPWMADEVILTNVKVPASTARGAEKDNGILGRWDLRLWGRLKTLGVRGCLALVSGREVLHDNLHGVEDISIVSSSMPTLVERWERSIDLWRPRSLKAGGTWLAVECLNLTRPRPSSFTNLSQGPSHQISSYLFTVHTAPNMPLKRTLPATATTVGSSGPQTRSRHGSTSSRTSTVSIAPYVHLNPVERRSSRGAAARHNANDPQLLSWLQGCNGEPSSIEIIRIAQEMQM</sequence>